<dbReference type="GO" id="GO:0005737">
    <property type="term" value="C:cytoplasm"/>
    <property type="evidence" value="ECO:0007669"/>
    <property type="project" value="TreeGrafter"/>
</dbReference>
<dbReference type="GO" id="GO:0006145">
    <property type="term" value="P:purine nucleobase catabolic process"/>
    <property type="evidence" value="ECO:0007669"/>
    <property type="project" value="TreeGrafter"/>
</dbReference>
<keyword evidence="1 4" id="KW-0479">Metal-binding</keyword>
<organism evidence="7 8">
    <name type="scientific">Saccharolobus solfataricus</name>
    <name type="common">Sulfolobus solfataricus</name>
    <dbReference type="NCBI Taxonomy" id="2287"/>
    <lineage>
        <taxon>Archaea</taxon>
        <taxon>Thermoproteota</taxon>
        <taxon>Thermoprotei</taxon>
        <taxon>Sulfolobales</taxon>
        <taxon>Sulfolobaceae</taxon>
        <taxon>Saccharolobus</taxon>
    </lineage>
</organism>
<dbReference type="UniPathway" id="UPA00070">
    <property type="reaction ID" value="UER00117"/>
</dbReference>
<feature type="modified residue" description="N6-carboxylysine" evidence="4">
    <location>
        <position position="136"/>
    </location>
</feature>
<evidence type="ECO:0000259" key="5">
    <source>
        <dbReference type="Pfam" id="PF01979"/>
    </source>
</evidence>
<dbReference type="InterPro" id="IPR011059">
    <property type="entry name" value="Metal-dep_hydrolase_composite"/>
</dbReference>
<dbReference type="PATRIC" id="fig|2287.9.peg.618"/>
<feature type="binding site" evidence="4">
    <location>
        <position position="160"/>
    </location>
    <ligand>
        <name>Zn(2+)</name>
        <dbReference type="ChEBI" id="CHEBI:29105"/>
        <label>2</label>
    </ligand>
</feature>
<dbReference type="Proteomes" id="UP000076770">
    <property type="component" value="Chromosome i"/>
</dbReference>
<dbReference type="InterPro" id="IPR024403">
    <property type="entry name" value="DHOase_cat"/>
</dbReference>
<comment type="similarity">
    <text evidence="4">Belongs to the metallo-dependent hydrolases superfamily. DHOase family. Class I DHOase subfamily.</text>
</comment>
<dbReference type="InterPro" id="IPR002195">
    <property type="entry name" value="Dihydroorotase_CS"/>
</dbReference>
<dbReference type="PROSITE" id="PS00483">
    <property type="entry name" value="DIHYDROOROTASE_2"/>
    <property type="match status" value="1"/>
</dbReference>
<name>A0A157SZW3_SACSO</name>
<dbReference type="PANTHER" id="PTHR43668">
    <property type="entry name" value="ALLANTOINASE"/>
    <property type="match status" value="1"/>
</dbReference>
<comment type="catalytic activity">
    <reaction evidence="4">
        <text>(S)-dihydroorotate + H2O = N-carbamoyl-L-aspartate + H(+)</text>
        <dbReference type="Rhea" id="RHEA:24296"/>
        <dbReference type="ChEBI" id="CHEBI:15377"/>
        <dbReference type="ChEBI" id="CHEBI:15378"/>
        <dbReference type="ChEBI" id="CHEBI:30864"/>
        <dbReference type="ChEBI" id="CHEBI:32814"/>
        <dbReference type="EC" id="3.5.2.3"/>
    </reaction>
</comment>
<evidence type="ECO:0000256" key="2">
    <source>
        <dbReference type="ARBA" id="ARBA00022801"/>
    </source>
</evidence>
<proteinExistence type="inferred from homology"/>
<feature type="binding site" evidence="4">
    <location>
        <position position="136"/>
    </location>
    <ligand>
        <name>Zn(2+)</name>
        <dbReference type="ChEBI" id="CHEBI:29105"/>
        <label>2</label>
    </ligand>
</feature>
<evidence type="ECO:0000256" key="4">
    <source>
        <dbReference type="HAMAP-Rule" id="MF_00220"/>
    </source>
</evidence>
<dbReference type="SMR" id="A0A157SZW3"/>
<dbReference type="InterPro" id="IPR006680">
    <property type="entry name" value="Amidohydro-rel"/>
</dbReference>
<feature type="domain" description="Dihydroorotase catalytic" evidence="6">
    <location>
        <begin position="43"/>
        <end position="122"/>
    </location>
</feature>
<evidence type="ECO:0000259" key="6">
    <source>
        <dbReference type="Pfam" id="PF12890"/>
    </source>
</evidence>
<feature type="binding site" evidence="4">
    <location>
        <position position="88"/>
    </location>
    <ligand>
        <name>substrate</name>
    </ligand>
</feature>
<comment type="pathway">
    <text evidence="4">Pyrimidine metabolism; UMP biosynthesis via de novo pathway; (S)-dihydroorotate from bicarbonate: step 3/3.</text>
</comment>
<dbReference type="Pfam" id="PF01979">
    <property type="entry name" value="Amidohydro_1"/>
    <property type="match status" value="1"/>
</dbReference>
<keyword evidence="2 4" id="KW-0378">Hydrolase</keyword>
<dbReference type="InterPro" id="IPR050138">
    <property type="entry name" value="DHOase/Allantoinase_Hydrolase"/>
</dbReference>
<dbReference type="GO" id="GO:0008270">
    <property type="term" value="F:zinc ion binding"/>
    <property type="evidence" value="ECO:0007669"/>
    <property type="project" value="UniProtKB-UniRule"/>
</dbReference>
<feature type="binding site" evidence="4">
    <location>
        <position position="197"/>
    </location>
    <ligand>
        <name>Zn(2+)</name>
        <dbReference type="ChEBI" id="CHEBI:29105"/>
        <label>2</label>
    </ligand>
</feature>
<feature type="binding site" evidence="4">
    <location>
        <begin position="56"/>
        <end position="58"/>
    </location>
    <ligand>
        <name>substrate</name>
    </ligand>
</feature>
<feature type="binding site" evidence="4">
    <location>
        <position position="263"/>
    </location>
    <ligand>
        <name>substrate</name>
    </ligand>
</feature>
<protein>
    <recommendedName>
        <fullName evidence="4">Dihydroorotase</fullName>
        <shortName evidence="4">DHOase</shortName>
        <ecNumber evidence="4">3.5.2.3</ecNumber>
    </recommendedName>
</protein>
<feature type="active site" evidence="4">
    <location>
        <position position="259"/>
    </location>
</feature>
<feature type="binding site" evidence="4">
    <location>
        <position position="54"/>
    </location>
    <ligand>
        <name>Zn(2+)</name>
        <dbReference type="ChEBI" id="CHEBI:29105"/>
        <label>1</label>
    </ligand>
</feature>
<evidence type="ECO:0000256" key="3">
    <source>
        <dbReference type="ARBA" id="ARBA00022975"/>
    </source>
</evidence>
<dbReference type="EMBL" id="LT549890">
    <property type="protein sequence ID" value="SAI84161.1"/>
    <property type="molecule type" value="Genomic_DNA"/>
</dbReference>
<feature type="binding site" evidence="4">
    <location>
        <position position="56"/>
    </location>
    <ligand>
        <name>Zn(2+)</name>
        <dbReference type="ChEBI" id="CHEBI:29105"/>
        <label>1</label>
    </ligand>
</feature>
<feature type="binding site" evidence="4">
    <location>
        <begin position="277"/>
        <end position="278"/>
    </location>
    <ligand>
        <name>substrate</name>
    </ligand>
</feature>
<accession>A0A157SZW3</accession>
<evidence type="ECO:0000256" key="1">
    <source>
        <dbReference type="ARBA" id="ARBA00022723"/>
    </source>
</evidence>
<dbReference type="GO" id="GO:0044205">
    <property type="term" value="P:'de novo' UMP biosynthetic process"/>
    <property type="evidence" value="ECO:0007669"/>
    <property type="project" value="UniProtKB-UniRule"/>
</dbReference>
<dbReference type="Gene3D" id="3.20.20.140">
    <property type="entry name" value="Metal-dependent hydrolases"/>
    <property type="match status" value="1"/>
</dbReference>
<dbReference type="NCBIfam" id="NF001541">
    <property type="entry name" value="PRK00369.1"/>
    <property type="match status" value="1"/>
</dbReference>
<sequence>MMILWIMGKAYLSKEIRDVCINFDRRIKEIKSICKPDIALPKGTLILPGAIDLHTHIRGLKLAYKEDVVSGTSEASYGGITLIGDMPNSVPFVNTMETITAKLREFEYYSRVDYFVYSGVTKDLKKVDKFPIAGYKIFPEDLEKEETLEVLKSMKLKILHPEVPLALRGNRKLRLNIWYEIGALYYVKGYQNVHITHATNIRTVRLAKELGFTVDITPHHLLVDREKECLTKVNPPIRDTNERLWLLQAINEVDTVVSDHAPHASFEKQQPYEICPPGIAALSFTVPFILTLVSKGIISIDRAVELISTNPARILNIPYGEIKENNYANFTIIQFKDWRYSTKYSKVIETPLDGFPLRASIYMTIIQGKVGSLEGEVFPVKGINPFGENK</sequence>
<feature type="domain" description="Amidohydrolase-related" evidence="5">
    <location>
        <begin position="289"/>
        <end position="370"/>
    </location>
</feature>
<dbReference type="EC" id="3.5.2.3" evidence="4"/>
<evidence type="ECO:0000313" key="8">
    <source>
        <dbReference type="Proteomes" id="UP000076770"/>
    </source>
</evidence>
<comment type="cofactor">
    <cofactor evidence="4">
        <name>Zn(2+)</name>
        <dbReference type="ChEBI" id="CHEBI:29105"/>
    </cofactor>
    <text evidence="4">Binds 2 Zn(2+) ions per subunit.</text>
</comment>
<dbReference type="HAMAP" id="MF_00220_A">
    <property type="entry name" value="PyrC_classI_A"/>
    <property type="match status" value="1"/>
</dbReference>
<dbReference type="PANTHER" id="PTHR43668:SF2">
    <property type="entry name" value="ALLANTOINASE"/>
    <property type="match status" value="1"/>
</dbReference>
<dbReference type="Pfam" id="PF12890">
    <property type="entry name" value="DHOase"/>
    <property type="match status" value="1"/>
</dbReference>
<dbReference type="CDD" id="cd01318">
    <property type="entry name" value="DHOase_IIb"/>
    <property type="match status" value="1"/>
</dbReference>
<keyword evidence="3 4" id="KW-0665">Pyrimidine biosynthesis</keyword>
<dbReference type="GO" id="GO:0004038">
    <property type="term" value="F:allantoinase activity"/>
    <property type="evidence" value="ECO:0007669"/>
    <property type="project" value="TreeGrafter"/>
</dbReference>
<keyword evidence="4" id="KW-0862">Zinc</keyword>
<dbReference type="InterPro" id="IPR032466">
    <property type="entry name" value="Metal_Hydrolase"/>
</dbReference>
<dbReference type="SUPFAM" id="SSF51556">
    <property type="entry name" value="Metallo-dependent hydrolases"/>
    <property type="match status" value="1"/>
</dbReference>
<evidence type="ECO:0000313" key="7">
    <source>
        <dbReference type="EMBL" id="SAI84161.1"/>
    </source>
</evidence>
<gene>
    <name evidence="4" type="primary">pyrC</name>
    <name evidence="7" type="ORF">SSOP1_0606</name>
</gene>
<feature type="binding site" evidence="4">
    <location>
        <position position="136"/>
    </location>
    <ligand>
        <name>Zn(2+)</name>
        <dbReference type="ChEBI" id="CHEBI:29105"/>
        <label>1</label>
    </ligand>
</feature>
<feature type="binding site" evidence="4">
    <location>
        <position position="259"/>
    </location>
    <ligand>
        <name>Zn(2+)</name>
        <dbReference type="ChEBI" id="CHEBI:29105"/>
        <label>1</label>
    </ligand>
</feature>
<reference evidence="8" key="1">
    <citation type="submission" date="2016-04" db="EMBL/GenBank/DDBJ databases">
        <authorList>
            <person name="Shah S.A."/>
            <person name="Garrett R.A."/>
        </authorList>
    </citation>
    <scope>NUCLEOTIDE SEQUENCE [LARGE SCALE GENOMIC DNA]</scope>
    <source>
        <strain evidence="8">ATCC 35091 / DSM 1616 / JCM 8930 / NBRC 15331 / P1</strain>
    </source>
</reference>
<dbReference type="AlphaFoldDB" id="A0A157SZW3"/>
<dbReference type="GO" id="GO:0004151">
    <property type="term" value="F:dihydroorotase activity"/>
    <property type="evidence" value="ECO:0007669"/>
    <property type="project" value="UniProtKB-UniRule"/>
</dbReference>
<dbReference type="SUPFAM" id="SSF51338">
    <property type="entry name" value="Composite domain of metallo-dependent hydrolases"/>
    <property type="match status" value="1"/>
</dbReference>
<dbReference type="InterPro" id="IPR004722">
    <property type="entry name" value="DHOase"/>
</dbReference>
<comment type="function">
    <text evidence="4">Catalyzes the reversible cyclization of carbamoyl aspartate to dihydroorotate.</text>
</comment>